<dbReference type="PROSITE" id="PS00761">
    <property type="entry name" value="SPASE_I_3"/>
    <property type="match status" value="1"/>
</dbReference>
<evidence type="ECO:0000256" key="2">
    <source>
        <dbReference type="ARBA" id="ARBA00004401"/>
    </source>
</evidence>
<dbReference type="PANTHER" id="PTHR43390">
    <property type="entry name" value="SIGNAL PEPTIDASE I"/>
    <property type="match status" value="1"/>
</dbReference>
<proteinExistence type="inferred from homology"/>
<dbReference type="PANTHER" id="PTHR43390:SF1">
    <property type="entry name" value="CHLOROPLAST PROCESSING PEPTIDASE"/>
    <property type="match status" value="1"/>
</dbReference>
<keyword evidence="7" id="KW-0812">Transmembrane</keyword>
<dbReference type="GO" id="GO:0009003">
    <property type="term" value="F:signal peptidase activity"/>
    <property type="evidence" value="ECO:0007669"/>
    <property type="project" value="UniProtKB-EC"/>
</dbReference>
<comment type="subcellular location">
    <subcellularLocation>
        <location evidence="2">Cell membrane</location>
        <topology evidence="2">Single-pass type II membrane protein</topology>
    </subcellularLocation>
    <subcellularLocation>
        <location evidence="7">Membrane</location>
        <topology evidence="7">Single-pass type II membrane protein</topology>
    </subcellularLocation>
</comment>
<keyword evidence="7" id="KW-0645">Protease</keyword>
<evidence type="ECO:0000256" key="3">
    <source>
        <dbReference type="ARBA" id="ARBA00009370"/>
    </source>
</evidence>
<name>A0A4R5NF69_9LACO</name>
<dbReference type="InterPro" id="IPR019533">
    <property type="entry name" value="Peptidase_S26"/>
</dbReference>
<protein>
    <recommendedName>
        <fullName evidence="4 7">Signal peptidase I</fullName>
        <ecNumber evidence="4 7">3.4.21.89</ecNumber>
    </recommendedName>
</protein>
<dbReference type="CDD" id="cd06530">
    <property type="entry name" value="S26_SPase_I"/>
    <property type="match status" value="1"/>
</dbReference>
<evidence type="ECO:0000313" key="9">
    <source>
        <dbReference type="EMBL" id="TDG72383.1"/>
    </source>
</evidence>
<dbReference type="PRINTS" id="PR00727">
    <property type="entry name" value="LEADERPTASE"/>
</dbReference>
<reference evidence="9 10" key="1">
    <citation type="journal article" date="2019" name="Appl. Microbiol. Biotechnol.">
        <title>Uncovering carbohydrate metabolism through a genotype-phenotype association study of 56 lactic acid bacteria genomes.</title>
        <authorList>
            <person name="Buron-Moles G."/>
            <person name="Chailyan A."/>
            <person name="Dolejs I."/>
            <person name="Forster J."/>
            <person name="Miks M.H."/>
        </authorList>
    </citation>
    <scope>NUCLEOTIDE SEQUENCE [LARGE SCALE GENOMIC DNA]</scope>
    <source>
        <strain evidence="9 10">ATCC 29644</strain>
    </source>
</reference>
<evidence type="ECO:0000256" key="5">
    <source>
        <dbReference type="ARBA" id="ARBA00022801"/>
    </source>
</evidence>
<keyword evidence="10" id="KW-1185">Reference proteome</keyword>
<dbReference type="NCBIfam" id="TIGR02227">
    <property type="entry name" value="sigpep_I_bact"/>
    <property type="match status" value="1"/>
</dbReference>
<comment type="similarity">
    <text evidence="3 7">Belongs to the peptidase S26 family.</text>
</comment>
<feature type="transmembrane region" description="Helical" evidence="7">
    <location>
        <begin position="20"/>
        <end position="43"/>
    </location>
</feature>
<keyword evidence="7" id="KW-0472">Membrane</keyword>
<sequence length="221" mass="25486">MAENNKRRQSQKDEESGWKFWLQTIALTIAIYAVFFLGFKFVLSNDRVSGPSMQPTFENGDKVIATRHSKLSRGDVIVLKAPDEANTFYIKRIIGLPGDTVVSKNNKIYINGKLYKEDFLDAGKKVKEPDTSLYAGKPYSYTYNFTLSYLAKNSPEWQQRYSSSYLNKVKKTNKVPAGTYFVMGDHRTVSKDSRIIGFIDKKSVIGEVKWRYWPLTRWTVF</sequence>
<dbReference type="STRING" id="1612.ABB44_09785"/>
<keyword evidence="7" id="KW-1133">Transmembrane helix</keyword>
<gene>
    <name evidence="9" type="ORF">C5L30_001194</name>
</gene>
<evidence type="ECO:0000259" key="8">
    <source>
        <dbReference type="Pfam" id="PF10502"/>
    </source>
</evidence>
<evidence type="ECO:0000256" key="7">
    <source>
        <dbReference type="RuleBase" id="RU362042"/>
    </source>
</evidence>
<dbReference type="RefSeq" id="WP_010019763.1">
    <property type="nucleotide sequence ID" value="NZ_CP162899.1"/>
</dbReference>
<dbReference type="SUPFAM" id="SSF51306">
    <property type="entry name" value="LexA/Signal peptidase"/>
    <property type="match status" value="1"/>
</dbReference>
<comment type="catalytic activity">
    <reaction evidence="1 7">
        <text>Cleavage of hydrophobic, N-terminal signal or leader sequences from secreted and periplasmic proteins.</text>
        <dbReference type="EC" id="3.4.21.89"/>
    </reaction>
</comment>
<dbReference type="EMBL" id="PUFN01000017">
    <property type="protein sequence ID" value="TDG72383.1"/>
    <property type="molecule type" value="Genomic_DNA"/>
</dbReference>
<dbReference type="GO" id="GO:0005886">
    <property type="term" value="C:plasma membrane"/>
    <property type="evidence" value="ECO:0007669"/>
    <property type="project" value="UniProtKB-SubCell"/>
</dbReference>
<dbReference type="InterPro" id="IPR036286">
    <property type="entry name" value="LexA/Signal_pep-like_sf"/>
</dbReference>
<evidence type="ECO:0000256" key="4">
    <source>
        <dbReference type="ARBA" id="ARBA00013208"/>
    </source>
</evidence>
<dbReference type="AlphaFoldDB" id="A0A4R5NF69"/>
<evidence type="ECO:0000256" key="6">
    <source>
        <dbReference type="PIRSR" id="PIRSR600223-1"/>
    </source>
</evidence>
<dbReference type="EC" id="3.4.21.89" evidence="4 7"/>
<accession>A0A4R5NF69</accession>
<dbReference type="GO" id="GO:0004252">
    <property type="term" value="F:serine-type endopeptidase activity"/>
    <property type="evidence" value="ECO:0007669"/>
    <property type="project" value="InterPro"/>
</dbReference>
<comment type="caution">
    <text evidence="9">The sequence shown here is derived from an EMBL/GenBank/DDBJ whole genome shotgun (WGS) entry which is preliminary data.</text>
</comment>
<evidence type="ECO:0000256" key="1">
    <source>
        <dbReference type="ARBA" id="ARBA00000677"/>
    </source>
</evidence>
<dbReference type="Gene3D" id="2.10.109.10">
    <property type="entry name" value="Umud Fragment, subunit A"/>
    <property type="match status" value="1"/>
</dbReference>
<dbReference type="GO" id="GO:0006465">
    <property type="term" value="P:signal peptide processing"/>
    <property type="evidence" value="ECO:0007669"/>
    <property type="project" value="InterPro"/>
</dbReference>
<dbReference type="OrthoDB" id="9802919at2"/>
<organism evidence="9 10">
    <name type="scientific">Companilactobacillus farciminis</name>
    <dbReference type="NCBI Taxonomy" id="1612"/>
    <lineage>
        <taxon>Bacteria</taxon>
        <taxon>Bacillati</taxon>
        <taxon>Bacillota</taxon>
        <taxon>Bacilli</taxon>
        <taxon>Lactobacillales</taxon>
        <taxon>Lactobacillaceae</taxon>
        <taxon>Companilactobacillus</taxon>
    </lineage>
</organism>
<dbReference type="Proteomes" id="UP000295257">
    <property type="component" value="Unassembled WGS sequence"/>
</dbReference>
<feature type="active site" evidence="6">
    <location>
        <position position="91"/>
    </location>
</feature>
<dbReference type="InterPro" id="IPR000223">
    <property type="entry name" value="Pept_S26A_signal_pept_1"/>
</dbReference>
<evidence type="ECO:0000313" key="10">
    <source>
        <dbReference type="Proteomes" id="UP000295257"/>
    </source>
</evidence>
<dbReference type="Pfam" id="PF10502">
    <property type="entry name" value="Peptidase_S26"/>
    <property type="match status" value="1"/>
</dbReference>
<dbReference type="InterPro" id="IPR019758">
    <property type="entry name" value="Pept_S26A_signal_pept_1_CS"/>
</dbReference>
<keyword evidence="5 7" id="KW-0378">Hydrolase</keyword>
<feature type="domain" description="Peptidase S26" evidence="8">
    <location>
        <begin position="23"/>
        <end position="213"/>
    </location>
</feature>
<feature type="active site" evidence="6">
    <location>
        <position position="52"/>
    </location>
</feature>